<dbReference type="InterPro" id="IPR050679">
    <property type="entry name" value="Bact_HTH_transcr_reg"/>
</dbReference>
<evidence type="ECO:0000256" key="3">
    <source>
        <dbReference type="ARBA" id="ARBA00023125"/>
    </source>
</evidence>
<dbReference type="CDD" id="cd07377">
    <property type="entry name" value="WHTH_GntR"/>
    <property type="match status" value="1"/>
</dbReference>
<dbReference type="SUPFAM" id="SSF46785">
    <property type="entry name" value="Winged helix' DNA-binding domain"/>
    <property type="match status" value="1"/>
</dbReference>
<dbReference type="NCBIfam" id="TIGR02404">
    <property type="entry name" value="trehalos_R_Bsub"/>
    <property type="match status" value="1"/>
</dbReference>
<accession>A0A1M5URZ1</accession>
<reference evidence="8" key="1">
    <citation type="submission" date="2016-11" db="EMBL/GenBank/DDBJ databases">
        <authorList>
            <person name="Varghese N."/>
            <person name="Submissions S."/>
        </authorList>
    </citation>
    <scope>NUCLEOTIDE SEQUENCE [LARGE SCALE GENOMIC DNA]</scope>
    <source>
        <strain evidence="8">CGMCC 1.6496</strain>
    </source>
</reference>
<keyword evidence="3" id="KW-0238">DNA-binding</keyword>
<evidence type="ECO:0000259" key="6">
    <source>
        <dbReference type="PROSITE" id="PS50949"/>
    </source>
</evidence>
<dbReference type="AlphaFoldDB" id="A0A1M5URZ1"/>
<name>A0A1M5URZ1_9BACI</name>
<organism evidence="7 8">
    <name type="scientific">Virgibacillus chiguensis</name>
    <dbReference type="NCBI Taxonomy" id="411959"/>
    <lineage>
        <taxon>Bacteria</taxon>
        <taxon>Bacillati</taxon>
        <taxon>Bacillota</taxon>
        <taxon>Bacilli</taxon>
        <taxon>Bacillales</taxon>
        <taxon>Bacillaceae</taxon>
        <taxon>Virgibacillus</taxon>
    </lineage>
</organism>
<dbReference type="Gene3D" id="1.10.10.10">
    <property type="entry name" value="Winged helix-like DNA-binding domain superfamily/Winged helix DNA-binding domain"/>
    <property type="match status" value="1"/>
</dbReference>
<dbReference type="GO" id="GO:0003677">
    <property type="term" value="F:DNA binding"/>
    <property type="evidence" value="ECO:0007669"/>
    <property type="project" value="UniProtKB-UniRule"/>
</dbReference>
<feature type="domain" description="HTH gntR-type" evidence="6">
    <location>
        <begin position="2"/>
        <end position="70"/>
    </location>
</feature>
<sequence length="235" mass="27490">MQKKYIRIYHDLVEQMNHQQLPTNTLLPSENELAETYQTSRETIRKALHLLAQHGYIQKVRGKGSVVIDRNRLDFPVSGIVSFKELAKKLNLAANTTVIQLEKGHHAPSIQQTMHTKEPIWKVVRVRNIDEENVILDKDYFIESIIPMPSRATCAQSIYEYIEHGLGLSISFAQKEITVEEPTEEDKKWLDMKHHTNIVVIKSLVYLDDARLFQYTESRHRPDKFKFVDFARRLH</sequence>
<dbReference type="GO" id="GO:0045892">
    <property type="term" value="P:negative regulation of DNA-templated transcription"/>
    <property type="evidence" value="ECO:0007669"/>
    <property type="project" value="TreeGrafter"/>
</dbReference>
<evidence type="ECO:0000313" key="7">
    <source>
        <dbReference type="EMBL" id="SHH65568.1"/>
    </source>
</evidence>
<keyword evidence="4" id="KW-0804">Transcription</keyword>
<dbReference type="GO" id="GO:0003700">
    <property type="term" value="F:DNA-binding transcription factor activity"/>
    <property type="evidence" value="ECO:0007669"/>
    <property type="project" value="UniProtKB-UniRule"/>
</dbReference>
<proteinExistence type="predicted"/>
<dbReference type="InterPro" id="IPR012770">
    <property type="entry name" value="TreR"/>
</dbReference>
<dbReference type="Proteomes" id="UP000184079">
    <property type="component" value="Unassembled WGS sequence"/>
</dbReference>
<dbReference type="EMBL" id="FQXD01000010">
    <property type="protein sequence ID" value="SHH65568.1"/>
    <property type="molecule type" value="Genomic_DNA"/>
</dbReference>
<dbReference type="InterPro" id="IPR036390">
    <property type="entry name" value="WH_DNA-bd_sf"/>
</dbReference>
<dbReference type="OrthoDB" id="9816541at2"/>
<evidence type="ECO:0000256" key="5">
    <source>
        <dbReference type="NCBIfam" id="TIGR02404"/>
    </source>
</evidence>
<dbReference type="InterPro" id="IPR028978">
    <property type="entry name" value="Chorismate_lyase_/UTRA_dom_sf"/>
</dbReference>
<keyword evidence="8" id="KW-1185">Reference proteome</keyword>
<dbReference type="InterPro" id="IPR036388">
    <property type="entry name" value="WH-like_DNA-bd_sf"/>
</dbReference>
<evidence type="ECO:0000256" key="2">
    <source>
        <dbReference type="ARBA" id="ARBA00023015"/>
    </source>
</evidence>
<dbReference type="InterPro" id="IPR000524">
    <property type="entry name" value="Tscrpt_reg_HTH_GntR"/>
</dbReference>
<gene>
    <name evidence="7" type="ORF">SAMN05421807_110100</name>
</gene>
<evidence type="ECO:0000313" key="8">
    <source>
        <dbReference type="Proteomes" id="UP000184079"/>
    </source>
</evidence>
<dbReference type="PANTHER" id="PTHR44846">
    <property type="entry name" value="MANNOSYL-D-GLYCERATE TRANSPORT/METABOLISM SYSTEM REPRESSOR MNGR-RELATED"/>
    <property type="match status" value="1"/>
</dbReference>
<keyword evidence="2" id="KW-0805">Transcription regulation</keyword>
<dbReference type="FunFam" id="3.40.1410.10:FF:000008">
    <property type="entry name" value="Transcriptional regulator, GntR family"/>
    <property type="match status" value="1"/>
</dbReference>
<evidence type="ECO:0000256" key="1">
    <source>
        <dbReference type="ARBA" id="ARBA00022491"/>
    </source>
</evidence>
<dbReference type="Gene3D" id="3.40.1410.10">
    <property type="entry name" value="Chorismate lyase-like"/>
    <property type="match status" value="1"/>
</dbReference>
<evidence type="ECO:0000256" key="4">
    <source>
        <dbReference type="ARBA" id="ARBA00023163"/>
    </source>
</evidence>
<dbReference type="PRINTS" id="PR00035">
    <property type="entry name" value="HTHGNTR"/>
</dbReference>
<dbReference type="RefSeq" id="WP_073009762.1">
    <property type="nucleotide sequence ID" value="NZ_FQXD01000010.1"/>
</dbReference>
<dbReference type="Pfam" id="PF00392">
    <property type="entry name" value="GntR"/>
    <property type="match status" value="1"/>
</dbReference>
<dbReference type="PROSITE" id="PS50949">
    <property type="entry name" value="HTH_GNTR"/>
    <property type="match status" value="1"/>
</dbReference>
<dbReference type="PANTHER" id="PTHR44846:SF12">
    <property type="entry name" value="HTH-TYPE TRANSCRIPTIONAL REGULATOR TRER"/>
    <property type="match status" value="1"/>
</dbReference>
<dbReference type="InterPro" id="IPR011663">
    <property type="entry name" value="UTRA"/>
</dbReference>
<dbReference type="SMART" id="SM00345">
    <property type="entry name" value="HTH_GNTR"/>
    <property type="match status" value="1"/>
</dbReference>
<protein>
    <recommendedName>
        <fullName evidence="5">Trehalose operon repressor</fullName>
    </recommendedName>
</protein>
<dbReference type="SUPFAM" id="SSF64288">
    <property type="entry name" value="Chorismate lyase-like"/>
    <property type="match status" value="1"/>
</dbReference>
<dbReference type="SMART" id="SM00866">
    <property type="entry name" value="UTRA"/>
    <property type="match status" value="1"/>
</dbReference>
<keyword evidence="1" id="KW-0678">Repressor</keyword>
<dbReference type="Pfam" id="PF07702">
    <property type="entry name" value="UTRA"/>
    <property type="match status" value="1"/>
</dbReference>